<dbReference type="Proteomes" id="UP000028870">
    <property type="component" value="Unassembled WGS sequence"/>
</dbReference>
<keyword evidence="6" id="KW-1185">Reference proteome</keyword>
<name>W9AZX5_MYCCO</name>
<evidence type="ECO:0000313" key="5">
    <source>
        <dbReference type="EMBL" id="CDO11063.1"/>
    </source>
</evidence>
<evidence type="ECO:0000256" key="1">
    <source>
        <dbReference type="ARBA" id="ARBA00023125"/>
    </source>
</evidence>
<feature type="domain" description="HTH tetR-type" evidence="4">
    <location>
        <begin position="46"/>
        <end position="106"/>
    </location>
</feature>
<dbReference type="GO" id="GO:0003700">
    <property type="term" value="F:DNA-binding transcription factor activity"/>
    <property type="evidence" value="ECO:0007669"/>
    <property type="project" value="TreeGrafter"/>
</dbReference>
<comment type="caution">
    <text evidence="5">The sequence shown here is derived from an EMBL/GenBank/DDBJ whole genome shotgun (WGS) entry which is preliminary data.</text>
</comment>
<dbReference type="OrthoDB" id="5242520at2"/>
<reference evidence="5" key="2">
    <citation type="submission" date="2014-03" db="EMBL/GenBank/DDBJ databases">
        <authorList>
            <person name="Urmite Genomes"/>
        </authorList>
    </citation>
    <scope>NUCLEOTIDE SEQUENCE</scope>
    <source>
        <strain evidence="5">DSM 44829</strain>
    </source>
</reference>
<evidence type="ECO:0000256" key="2">
    <source>
        <dbReference type="PROSITE-ProRule" id="PRU00335"/>
    </source>
</evidence>
<reference evidence="5" key="1">
    <citation type="submission" date="2014-03" db="EMBL/GenBank/DDBJ databases">
        <title>Draft Genome Sequence of Mycobacterium cosmeticum DSM 44829.</title>
        <authorList>
            <person name="Croce O."/>
            <person name="Robert C."/>
            <person name="Raoult D."/>
            <person name="Drancourt M."/>
        </authorList>
    </citation>
    <scope>NUCLEOTIDE SEQUENCE [LARGE SCALE GENOMIC DNA]</scope>
    <source>
        <strain evidence="5">DSM 44829</strain>
    </source>
</reference>
<evidence type="ECO:0000256" key="3">
    <source>
        <dbReference type="SAM" id="MobiDB-lite"/>
    </source>
</evidence>
<dbReference type="SUPFAM" id="SSF48498">
    <property type="entry name" value="Tetracyclin repressor-like, C-terminal domain"/>
    <property type="match status" value="1"/>
</dbReference>
<dbReference type="InterPro" id="IPR050109">
    <property type="entry name" value="HTH-type_TetR-like_transc_reg"/>
</dbReference>
<dbReference type="SUPFAM" id="SSF46689">
    <property type="entry name" value="Homeodomain-like"/>
    <property type="match status" value="1"/>
</dbReference>
<dbReference type="InterPro" id="IPR001647">
    <property type="entry name" value="HTH_TetR"/>
</dbReference>
<accession>W9AZX5</accession>
<dbReference type="PROSITE" id="PS50977">
    <property type="entry name" value="HTH_TETR_2"/>
    <property type="match status" value="1"/>
</dbReference>
<proteinExistence type="predicted"/>
<dbReference type="PANTHER" id="PTHR30055">
    <property type="entry name" value="HTH-TYPE TRANSCRIPTIONAL REGULATOR RUTR"/>
    <property type="match status" value="1"/>
</dbReference>
<dbReference type="Pfam" id="PF00440">
    <property type="entry name" value="TetR_N"/>
    <property type="match status" value="1"/>
</dbReference>
<sequence length="251" mass="27666">MCSASPDHRRRCQLAPPEPQPMPSLDGLSLPRPSRRAPRAPYRTGELARTAILRALDDLLDEEPIADISVRAVSQRAGITRSAFYFYFETKYAALASLLSLHSGVDLNSAFGPRRADESQAAFIDRIVIGIRATLANEHPVWASSRSAAAADKQLAAMLQQIETTVVRLIVRAVTHEARRGAQPISDDLPRLVHTLLRASLVGCNGWRFDDEPVMRERSTLIAKALWQRALWPPRATVGTSTSVTDDARLP</sequence>
<gene>
    <name evidence="5" type="ORF">BN977_05904</name>
</gene>
<dbReference type="InterPro" id="IPR009057">
    <property type="entry name" value="Homeodomain-like_sf"/>
</dbReference>
<dbReference type="InterPro" id="IPR036271">
    <property type="entry name" value="Tet_transcr_reg_TetR-rel_C_sf"/>
</dbReference>
<keyword evidence="1 2" id="KW-0238">DNA-binding</keyword>
<dbReference type="eggNOG" id="COG1309">
    <property type="taxonomic scope" value="Bacteria"/>
</dbReference>
<evidence type="ECO:0000259" key="4">
    <source>
        <dbReference type="PROSITE" id="PS50977"/>
    </source>
</evidence>
<dbReference type="GO" id="GO:0000976">
    <property type="term" value="F:transcription cis-regulatory region binding"/>
    <property type="evidence" value="ECO:0007669"/>
    <property type="project" value="TreeGrafter"/>
</dbReference>
<dbReference type="STRING" id="258533.BN977_05904"/>
<dbReference type="Gene3D" id="1.10.357.10">
    <property type="entry name" value="Tetracycline Repressor, domain 2"/>
    <property type="match status" value="1"/>
</dbReference>
<feature type="region of interest" description="Disordered" evidence="3">
    <location>
        <begin position="1"/>
        <end position="42"/>
    </location>
</feature>
<organism evidence="5 6">
    <name type="scientific">Mycolicibacterium cosmeticum</name>
    <dbReference type="NCBI Taxonomy" id="258533"/>
    <lineage>
        <taxon>Bacteria</taxon>
        <taxon>Bacillati</taxon>
        <taxon>Actinomycetota</taxon>
        <taxon>Actinomycetes</taxon>
        <taxon>Mycobacteriales</taxon>
        <taxon>Mycobacteriaceae</taxon>
        <taxon>Mycolicibacterium</taxon>
    </lineage>
</organism>
<dbReference type="Gene3D" id="1.10.10.60">
    <property type="entry name" value="Homeodomain-like"/>
    <property type="match status" value="1"/>
</dbReference>
<evidence type="ECO:0000313" key="6">
    <source>
        <dbReference type="Proteomes" id="UP000028870"/>
    </source>
</evidence>
<dbReference type="EMBL" id="CCBB010000003">
    <property type="protein sequence ID" value="CDO11063.1"/>
    <property type="molecule type" value="Genomic_DNA"/>
</dbReference>
<feature type="DNA-binding region" description="H-T-H motif" evidence="2">
    <location>
        <begin position="69"/>
        <end position="88"/>
    </location>
</feature>
<protein>
    <submittedName>
        <fullName evidence="5">TetR family transcriptional regulator</fullName>
    </submittedName>
</protein>
<dbReference type="AlphaFoldDB" id="W9AZX5"/>
<dbReference type="PANTHER" id="PTHR30055:SF184">
    <property type="entry name" value="HTH-TYPE TRANSCRIPTIONAL REGULATOR ETHR"/>
    <property type="match status" value="1"/>
</dbReference>